<protein>
    <submittedName>
        <fullName evidence="3">Uncharacterized protein</fullName>
    </submittedName>
</protein>
<evidence type="ECO:0000256" key="2">
    <source>
        <dbReference type="SAM" id="MobiDB-lite"/>
    </source>
</evidence>
<organism evidence="3 4">
    <name type="scientific">Stentor coeruleus</name>
    <dbReference type="NCBI Taxonomy" id="5963"/>
    <lineage>
        <taxon>Eukaryota</taxon>
        <taxon>Sar</taxon>
        <taxon>Alveolata</taxon>
        <taxon>Ciliophora</taxon>
        <taxon>Postciliodesmatophora</taxon>
        <taxon>Heterotrichea</taxon>
        <taxon>Heterotrichida</taxon>
        <taxon>Stentoridae</taxon>
        <taxon>Stentor</taxon>
    </lineage>
</organism>
<comment type="caution">
    <text evidence="3">The sequence shown here is derived from an EMBL/GenBank/DDBJ whole genome shotgun (WGS) entry which is preliminary data.</text>
</comment>
<reference evidence="3 4" key="1">
    <citation type="submission" date="2016-11" db="EMBL/GenBank/DDBJ databases">
        <title>The macronuclear genome of Stentor coeruleus: a giant cell with tiny introns.</title>
        <authorList>
            <person name="Slabodnick M."/>
            <person name="Ruby J.G."/>
            <person name="Reiff S.B."/>
            <person name="Swart E.C."/>
            <person name="Gosai S."/>
            <person name="Prabakaran S."/>
            <person name="Witkowska E."/>
            <person name="Larue G.E."/>
            <person name="Fisher S."/>
            <person name="Freeman R.M."/>
            <person name="Gunawardena J."/>
            <person name="Chu W."/>
            <person name="Stover N.A."/>
            <person name="Gregory B.D."/>
            <person name="Nowacki M."/>
            <person name="Derisi J."/>
            <person name="Roy S.W."/>
            <person name="Marshall W.F."/>
            <person name="Sood P."/>
        </authorList>
    </citation>
    <scope>NUCLEOTIDE SEQUENCE [LARGE SCALE GENOMIC DNA]</scope>
    <source>
        <strain evidence="3">WM001</strain>
    </source>
</reference>
<feature type="compositionally biased region" description="Basic and acidic residues" evidence="2">
    <location>
        <begin position="245"/>
        <end position="266"/>
    </location>
</feature>
<keyword evidence="1" id="KW-0175">Coiled coil</keyword>
<keyword evidence="4" id="KW-1185">Reference proteome</keyword>
<dbReference type="OrthoDB" id="295152at2759"/>
<name>A0A1R2C996_9CILI</name>
<dbReference type="EMBL" id="MPUH01000232">
    <property type="protein sequence ID" value="OMJ85579.1"/>
    <property type="molecule type" value="Genomic_DNA"/>
</dbReference>
<feature type="coiled-coil region" evidence="1">
    <location>
        <begin position="96"/>
        <end position="212"/>
    </location>
</feature>
<dbReference type="AlphaFoldDB" id="A0A1R2C996"/>
<gene>
    <name evidence="3" type="ORF">SteCoe_13054</name>
</gene>
<accession>A0A1R2C996</accession>
<evidence type="ECO:0000313" key="4">
    <source>
        <dbReference type="Proteomes" id="UP000187209"/>
    </source>
</evidence>
<evidence type="ECO:0000313" key="3">
    <source>
        <dbReference type="EMBL" id="OMJ85579.1"/>
    </source>
</evidence>
<sequence>MSTSELIDKHMKNSKKIKSELSLDLNKLSSPISIEKTINEMFRFAFISNCHLDEASITSEELETLEELSIDEIIENFKDLINDLLNFKRDYKSSDKAELAQRSEQFENMLQKLEAEVRNHIRVEHQLKLHIENIQNKTEELEKYKLEADAKISKLEEMIKSAEKGKILKNDNNKDKTIQKFEIECSKLKNLLEDKAKEYEKLKKEFDKNKKLDKNNTASIELLKKQFEVKNNELMKIQRPLREKVQNESVRVVDKKNQKSLDEKNRSTPSPFSARKDIENSALETRPPTAKKPLSRGHMRSSSDQVRQITSKKYII</sequence>
<feature type="region of interest" description="Disordered" evidence="2">
    <location>
        <begin position="245"/>
        <end position="316"/>
    </location>
</feature>
<feature type="compositionally biased region" description="Polar residues" evidence="2">
    <location>
        <begin position="300"/>
        <end position="316"/>
    </location>
</feature>
<evidence type="ECO:0000256" key="1">
    <source>
        <dbReference type="SAM" id="Coils"/>
    </source>
</evidence>
<proteinExistence type="predicted"/>
<dbReference type="Proteomes" id="UP000187209">
    <property type="component" value="Unassembled WGS sequence"/>
</dbReference>